<proteinExistence type="predicted"/>
<keyword evidence="8" id="KW-0813">Transport</keyword>
<evidence type="ECO:0000256" key="3">
    <source>
        <dbReference type="ARBA" id="ARBA00012095"/>
    </source>
</evidence>
<dbReference type="AlphaFoldDB" id="A0A918GRL1"/>
<evidence type="ECO:0000256" key="1">
    <source>
        <dbReference type="ARBA" id="ARBA00001113"/>
    </source>
</evidence>
<evidence type="ECO:0000313" key="9">
    <source>
        <dbReference type="Proteomes" id="UP000660680"/>
    </source>
</evidence>
<dbReference type="InterPro" id="IPR002114">
    <property type="entry name" value="PTS_HPr_Ser_P_site"/>
</dbReference>
<dbReference type="RefSeq" id="WP_189213520.1">
    <property type="nucleotide sequence ID" value="NZ_BMRB01000006.1"/>
</dbReference>
<dbReference type="PANTHER" id="PTHR38594:SF1">
    <property type="entry name" value="PEP-DEPENDENT DIHYDROXYACETONE KINASE, PHOSPHORYL DONOR SUBUNIT DHAM"/>
    <property type="match status" value="1"/>
</dbReference>
<comment type="function">
    <text evidence="2">Component of the dihydroxyacetone kinase complex, which is responsible for the phosphoenolpyruvate (PEP)-dependent phosphorylation of dihydroxyacetone. DhaM serves as the phosphoryl donor. Is phosphorylated by phosphoenolpyruvate in an EI- and HPr-dependent reaction, and a phosphorelay system on histidine residues finally leads to phosphoryl transfer to DhaL and dihydroxyacetone.</text>
</comment>
<dbReference type="InterPro" id="IPR036662">
    <property type="entry name" value="PTS_EIIA_man-typ_sf"/>
</dbReference>
<evidence type="ECO:0000313" key="8">
    <source>
        <dbReference type="EMBL" id="GGS52992.1"/>
    </source>
</evidence>
<dbReference type="EC" id="2.7.1.121" evidence="3"/>
<keyword evidence="8" id="KW-0762">Sugar transport</keyword>
<keyword evidence="4" id="KW-0808">Transferase</keyword>
<dbReference type="Pfam" id="PF03610">
    <property type="entry name" value="EIIA-man"/>
    <property type="match status" value="1"/>
</dbReference>
<evidence type="ECO:0000259" key="6">
    <source>
        <dbReference type="PROSITE" id="PS51096"/>
    </source>
</evidence>
<dbReference type="PROSITE" id="PS51350">
    <property type="entry name" value="PTS_HPR_DOM"/>
    <property type="match status" value="1"/>
</dbReference>
<dbReference type="Gene3D" id="3.40.50.510">
    <property type="entry name" value="Phosphotransferase system, mannose-type IIA component"/>
    <property type="match status" value="1"/>
</dbReference>
<reference evidence="8" key="2">
    <citation type="submission" date="2020-09" db="EMBL/GenBank/DDBJ databases">
        <authorList>
            <person name="Sun Q."/>
            <person name="Ohkuma M."/>
        </authorList>
    </citation>
    <scope>NUCLEOTIDE SEQUENCE</scope>
    <source>
        <strain evidence="8">JCM 3276</strain>
    </source>
</reference>
<dbReference type="GO" id="GO:0047324">
    <property type="term" value="F:phosphoenolpyruvate-glycerone phosphotransferase activity"/>
    <property type="evidence" value="ECO:0007669"/>
    <property type="project" value="UniProtKB-EC"/>
</dbReference>
<dbReference type="Proteomes" id="UP000660680">
    <property type="component" value="Unassembled WGS sequence"/>
</dbReference>
<evidence type="ECO:0000256" key="5">
    <source>
        <dbReference type="ARBA" id="ARBA00046577"/>
    </source>
</evidence>
<dbReference type="GO" id="GO:0016020">
    <property type="term" value="C:membrane"/>
    <property type="evidence" value="ECO:0007669"/>
    <property type="project" value="InterPro"/>
</dbReference>
<keyword evidence="9" id="KW-1185">Reference proteome</keyword>
<evidence type="ECO:0000256" key="4">
    <source>
        <dbReference type="ARBA" id="ARBA00022679"/>
    </source>
</evidence>
<accession>A0A918GRL1</accession>
<feature type="domain" description="PTS EIIA type-4" evidence="6">
    <location>
        <begin position="3"/>
        <end position="130"/>
    </location>
</feature>
<dbReference type="NCBIfam" id="TIGR02364">
    <property type="entry name" value="dha_pts"/>
    <property type="match status" value="1"/>
</dbReference>
<dbReference type="NCBIfam" id="TIGR01003">
    <property type="entry name" value="PTS_HPr_family"/>
    <property type="match status" value="1"/>
</dbReference>
<comment type="subunit">
    <text evidence="5">Homodimer. The dihydroxyacetone kinase complex is composed of a homodimer of DhaM, a homodimer of DhaK and the subunit DhaL.</text>
</comment>
<gene>
    <name evidence="8" type="primary">dhaM</name>
    <name evidence="8" type="ORF">GCM10010171_55230</name>
</gene>
<evidence type="ECO:0000256" key="2">
    <source>
        <dbReference type="ARBA" id="ARBA00002788"/>
    </source>
</evidence>
<dbReference type="SUPFAM" id="SSF53062">
    <property type="entry name" value="PTS system fructose IIA component-like"/>
    <property type="match status" value="1"/>
</dbReference>
<dbReference type="SUPFAM" id="SSF55594">
    <property type="entry name" value="HPr-like"/>
    <property type="match status" value="1"/>
</dbReference>
<reference evidence="8" key="1">
    <citation type="journal article" date="2014" name="Int. J. Syst. Evol. Microbiol.">
        <title>Complete genome sequence of Corynebacterium casei LMG S-19264T (=DSM 44701T), isolated from a smear-ripened cheese.</title>
        <authorList>
            <consortium name="US DOE Joint Genome Institute (JGI-PGF)"/>
            <person name="Walter F."/>
            <person name="Albersmeier A."/>
            <person name="Kalinowski J."/>
            <person name="Ruckert C."/>
        </authorList>
    </citation>
    <scope>NUCLEOTIDE SEQUENCE</scope>
    <source>
        <strain evidence="8">JCM 3276</strain>
    </source>
</reference>
<dbReference type="Pfam" id="PF00381">
    <property type="entry name" value="PTS-HPr"/>
    <property type="match status" value="1"/>
</dbReference>
<name>A0A918GRL1_9PSEU</name>
<protein>
    <recommendedName>
        <fullName evidence="3">phosphoenolpyruvate--glycerone phosphotransferase</fullName>
        <ecNumber evidence="3">2.7.1.121</ecNumber>
    </recommendedName>
</protein>
<comment type="catalytic activity">
    <reaction evidence="1">
        <text>dihydroxyacetone + phosphoenolpyruvate = dihydroxyacetone phosphate + pyruvate</text>
        <dbReference type="Rhea" id="RHEA:18381"/>
        <dbReference type="ChEBI" id="CHEBI:15361"/>
        <dbReference type="ChEBI" id="CHEBI:16016"/>
        <dbReference type="ChEBI" id="CHEBI:57642"/>
        <dbReference type="ChEBI" id="CHEBI:58702"/>
        <dbReference type="EC" id="2.7.1.121"/>
    </reaction>
</comment>
<dbReference type="InterPro" id="IPR000032">
    <property type="entry name" value="HPr-like"/>
</dbReference>
<dbReference type="InterPro" id="IPR004701">
    <property type="entry name" value="PTS_EIIA_man-typ"/>
</dbReference>
<dbReference type="PROSITE" id="PS00589">
    <property type="entry name" value="PTS_HPR_SER"/>
    <property type="match status" value="1"/>
</dbReference>
<evidence type="ECO:0000259" key="7">
    <source>
        <dbReference type="PROSITE" id="PS51350"/>
    </source>
</evidence>
<dbReference type="GO" id="GO:0019563">
    <property type="term" value="P:glycerol catabolic process"/>
    <property type="evidence" value="ECO:0007669"/>
    <property type="project" value="InterPro"/>
</dbReference>
<comment type="caution">
    <text evidence="8">The sequence shown here is derived from an EMBL/GenBank/DDBJ whole genome shotgun (WGS) entry which is preliminary data.</text>
</comment>
<dbReference type="PANTHER" id="PTHR38594">
    <property type="entry name" value="PEP-DEPENDENT DIHYDROXYACETONE KINASE, PHOSPHORYL DONOR SUBUNIT DHAM"/>
    <property type="match status" value="1"/>
</dbReference>
<sequence length="220" mass="21617">MTRVGLVLVSHSARLADGLAELAAQMAPDVAIIPAGGSDGELGTDFDLVSDALSRAQSGAGVVLLYDLGSAKLVADIAVEMLGDPTSAAVVDAPLVEGAIAAAVAAQSGADLDAVLSAAASALSAGADGPTASGNRVEIELTNDVGLHARPAGLLVRALADLDAEVTVEYQGRTADARSVLGLLGLGAPGGARVSVTADGPDATEALGRVEDLAARRFAS</sequence>
<feature type="domain" description="HPr" evidence="7">
    <location>
        <begin position="134"/>
        <end position="220"/>
    </location>
</feature>
<dbReference type="GO" id="GO:0009401">
    <property type="term" value="P:phosphoenolpyruvate-dependent sugar phosphotransferase system"/>
    <property type="evidence" value="ECO:0007669"/>
    <property type="project" value="InterPro"/>
</dbReference>
<dbReference type="Gene3D" id="3.30.1340.10">
    <property type="entry name" value="HPr-like"/>
    <property type="match status" value="1"/>
</dbReference>
<dbReference type="InterPro" id="IPR039643">
    <property type="entry name" value="DhaM"/>
</dbReference>
<dbReference type="EMBL" id="BMRB01000006">
    <property type="protein sequence ID" value="GGS52992.1"/>
    <property type="molecule type" value="Genomic_DNA"/>
</dbReference>
<dbReference type="InterPro" id="IPR035895">
    <property type="entry name" value="HPr-like_sf"/>
</dbReference>
<organism evidence="8 9">
    <name type="scientific">Actinokineospora fastidiosa</name>
    <dbReference type="NCBI Taxonomy" id="1816"/>
    <lineage>
        <taxon>Bacteria</taxon>
        <taxon>Bacillati</taxon>
        <taxon>Actinomycetota</taxon>
        <taxon>Actinomycetes</taxon>
        <taxon>Pseudonocardiales</taxon>
        <taxon>Pseudonocardiaceae</taxon>
        <taxon>Actinokineospora</taxon>
    </lineage>
</organism>
<dbReference type="InterPro" id="IPR012844">
    <property type="entry name" value="DhaM_N"/>
</dbReference>
<dbReference type="PRINTS" id="PR00107">
    <property type="entry name" value="PHOSPHOCPHPR"/>
</dbReference>
<dbReference type="PROSITE" id="PS51096">
    <property type="entry name" value="PTS_EIIA_TYPE_4"/>
    <property type="match status" value="1"/>
</dbReference>
<dbReference type="CDD" id="cd00367">
    <property type="entry name" value="PTS-HPr_like"/>
    <property type="match status" value="1"/>
</dbReference>